<feature type="region of interest" description="Disordered" evidence="6">
    <location>
        <begin position="80"/>
        <end position="132"/>
    </location>
</feature>
<dbReference type="OrthoDB" id="5979581at2759"/>
<feature type="compositionally biased region" description="Basic and acidic residues" evidence="6">
    <location>
        <begin position="730"/>
        <end position="742"/>
    </location>
</feature>
<dbReference type="InterPro" id="IPR011009">
    <property type="entry name" value="Kinase-like_dom_sf"/>
</dbReference>
<dbReference type="PROSITE" id="PS00107">
    <property type="entry name" value="PROTEIN_KINASE_ATP"/>
    <property type="match status" value="1"/>
</dbReference>
<feature type="compositionally biased region" description="Polar residues" evidence="6">
    <location>
        <begin position="80"/>
        <end position="94"/>
    </location>
</feature>
<reference evidence="8" key="1">
    <citation type="submission" date="2019-06" db="EMBL/GenBank/DDBJ databases">
        <authorList>
            <person name="Zheng W."/>
        </authorList>
    </citation>
    <scope>NUCLEOTIDE SEQUENCE</scope>
    <source>
        <strain evidence="8">QDHG01</strain>
    </source>
</reference>
<feature type="region of interest" description="Disordered" evidence="6">
    <location>
        <begin position="1088"/>
        <end position="1113"/>
    </location>
</feature>
<keyword evidence="2 5" id="KW-0547">Nucleotide-binding</keyword>
<feature type="compositionally biased region" description="Polar residues" evidence="6">
    <location>
        <begin position="1268"/>
        <end position="1301"/>
    </location>
</feature>
<protein>
    <recommendedName>
        <fullName evidence="4">Casein kinase I</fullName>
        <ecNumber evidence="1">2.7.11.1</ecNumber>
    </recommendedName>
</protein>
<feature type="region of interest" description="Disordered" evidence="6">
    <location>
        <begin position="670"/>
        <end position="742"/>
    </location>
</feature>
<feature type="region of interest" description="Disordered" evidence="6">
    <location>
        <begin position="1"/>
        <end position="20"/>
    </location>
</feature>
<dbReference type="GO" id="GO:0005524">
    <property type="term" value="F:ATP binding"/>
    <property type="evidence" value="ECO:0007669"/>
    <property type="project" value="UniProtKB-UniRule"/>
</dbReference>
<keyword evidence="3 5" id="KW-0067">ATP-binding</keyword>
<dbReference type="EC" id="2.7.11.1" evidence="1"/>
<evidence type="ECO:0000256" key="4">
    <source>
        <dbReference type="ARBA" id="ARBA00023860"/>
    </source>
</evidence>
<evidence type="ECO:0000256" key="6">
    <source>
        <dbReference type="SAM" id="MobiDB-lite"/>
    </source>
</evidence>
<feature type="compositionally biased region" description="Polar residues" evidence="6">
    <location>
        <begin position="931"/>
        <end position="943"/>
    </location>
</feature>
<dbReference type="PROSITE" id="PS50011">
    <property type="entry name" value="PROTEIN_KINASE_DOM"/>
    <property type="match status" value="1"/>
</dbReference>
<evidence type="ECO:0000256" key="5">
    <source>
        <dbReference type="PROSITE-ProRule" id="PRU10141"/>
    </source>
</evidence>
<organism evidence="8 9">
    <name type="scientific">Halteria grandinella</name>
    <dbReference type="NCBI Taxonomy" id="5974"/>
    <lineage>
        <taxon>Eukaryota</taxon>
        <taxon>Sar</taxon>
        <taxon>Alveolata</taxon>
        <taxon>Ciliophora</taxon>
        <taxon>Intramacronucleata</taxon>
        <taxon>Spirotrichea</taxon>
        <taxon>Stichotrichia</taxon>
        <taxon>Sporadotrichida</taxon>
        <taxon>Halteriidae</taxon>
        <taxon>Halteria</taxon>
    </lineage>
</organism>
<evidence type="ECO:0000259" key="7">
    <source>
        <dbReference type="PROSITE" id="PS50011"/>
    </source>
</evidence>
<dbReference type="InterPro" id="IPR017441">
    <property type="entry name" value="Protein_kinase_ATP_BS"/>
</dbReference>
<dbReference type="PANTHER" id="PTHR11909">
    <property type="entry name" value="CASEIN KINASE-RELATED"/>
    <property type="match status" value="1"/>
</dbReference>
<dbReference type="Pfam" id="PF00069">
    <property type="entry name" value="Pkinase"/>
    <property type="match status" value="1"/>
</dbReference>
<accession>A0A8J8T8X9</accession>
<feature type="region of interest" description="Disordered" evidence="6">
    <location>
        <begin position="905"/>
        <end position="949"/>
    </location>
</feature>
<feature type="compositionally biased region" description="Basic residues" evidence="6">
    <location>
        <begin position="1202"/>
        <end position="1211"/>
    </location>
</feature>
<dbReference type="Proteomes" id="UP000785679">
    <property type="component" value="Unassembled WGS sequence"/>
</dbReference>
<feature type="compositionally biased region" description="Basic and acidic residues" evidence="6">
    <location>
        <begin position="1097"/>
        <end position="1111"/>
    </location>
</feature>
<feature type="compositionally biased region" description="Polar residues" evidence="6">
    <location>
        <begin position="670"/>
        <end position="687"/>
    </location>
</feature>
<evidence type="ECO:0000256" key="3">
    <source>
        <dbReference type="ARBA" id="ARBA00022840"/>
    </source>
</evidence>
<dbReference type="Gene3D" id="1.10.510.10">
    <property type="entry name" value="Transferase(Phosphotransferase) domain 1"/>
    <property type="match status" value="1"/>
</dbReference>
<evidence type="ECO:0000313" key="9">
    <source>
        <dbReference type="Proteomes" id="UP000785679"/>
    </source>
</evidence>
<name>A0A8J8T8X9_HALGN</name>
<gene>
    <name evidence="8" type="ORF">FGO68_gene10179</name>
</gene>
<dbReference type="SUPFAM" id="SSF56112">
    <property type="entry name" value="Protein kinase-like (PK-like)"/>
    <property type="match status" value="1"/>
</dbReference>
<feature type="compositionally biased region" description="Basic and acidic residues" evidence="6">
    <location>
        <begin position="1236"/>
        <end position="1266"/>
    </location>
</feature>
<dbReference type="SMART" id="SM00220">
    <property type="entry name" value="S_TKc"/>
    <property type="match status" value="1"/>
</dbReference>
<dbReference type="CDD" id="cd14016">
    <property type="entry name" value="STKc_CK1"/>
    <property type="match status" value="1"/>
</dbReference>
<feature type="domain" description="Protein kinase" evidence="7">
    <location>
        <begin position="168"/>
        <end position="433"/>
    </location>
</feature>
<feature type="binding site" evidence="5">
    <location>
        <position position="197"/>
    </location>
    <ligand>
        <name>ATP</name>
        <dbReference type="ChEBI" id="CHEBI:30616"/>
    </ligand>
</feature>
<evidence type="ECO:0000256" key="1">
    <source>
        <dbReference type="ARBA" id="ARBA00012513"/>
    </source>
</evidence>
<evidence type="ECO:0000313" key="8">
    <source>
        <dbReference type="EMBL" id="TNV86852.1"/>
    </source>
</evidence>
<comment type="caution">
    <text evidence="8">The sequence shown here is derived from an EMBL/GenBank/DDBJ whole genome shotgun (WGS) entry which is preliminary data.</text>
</comment>
<sequence>MNDYSRPQAPAPPQNQQLQGMHQQNNILRMIPGGGMGNGPGPGLANGHGMMIGAQMAGGGGTYNANQALGGVTYPAGGLSNNGAAQQPRNQGQSVRKIGPSQESVNQDSNHVNSREDMSSKSSGVQGNHHAPTIGLGGVLAGSLNASGAGGADDMDSDGECIIVADKYIIQRQIGKGSFGEVYRGYDKDTKELVAIKIEIAKSFQTRSKIEAKILQKLQGYDGIPKLHYFGTEGDYHVLVMELLGQTLEELMSYCEHTITLKSVILIADQLLARMQCIHQRGFIHRDIKSDNFLIGTGKNVNKLYAVDFGLSKRYVHPHTQEHIPMKRHKGLIGTARFASLNSHQGCEQSRRDDLQSLGYLLVYLAKGKLPWQKVKAKNKQQKYQKIYEIKESFTPESLCQGLPDEFTLFLRTCARLEFDERPDYVAYRNLFMDLLIRHQIENDQLFDWMIAPKDRPRYQRDVKKRFMLAPSESPHEGTSQNDNLSDHQEGIYNNEWESGAHHEAFMNQDVNNGEPAQYNMDDGDYYDPNIQQQQMMQGDPRFRYQMMPAELKEQEDVVNHIFRKDYMQAVNPVELRGQQQAMQMMIMQQQQLSPNSVQANILQAQLNQQLLLDIISEKQEEYDQSQMMALHNDFHTNSIQCSQLFRNDMRRISMVQKASQQILHQNTSNQIADGQSQGPNSQSHSSGAVRPNQLGQGSGNKTKPKRSRTGSNAGKGRLNINRKHGPSSHARDRSNLQMPDDRIPNFGGATDLIEESSFNDEDFEERPDAIEHINSRECVHISGSQQNVYEFSVNSINPLSLDKKLSKSLKKLPINFPVKESPPAQASASMDAGKYKTSQTLTPLANAGSFYDTGHKLNYDQGPNEQPTKINVNDKSIIIQSTVHQENNLGSIVKNYEGILKGEEPVRPHLTGSSVLELRNSRKGKRSSKDTTSGKGRSTLKLNENPCGSLLAPQVEELEEEKKGEKRTFKSHFFANQAPNLHQTGEIDKAELYENIEGGDDHEVFVGLVSRESHKDFGDYYKRSRFNRTVPRRSAPASVLKKKTELLVEENKQRAAENGDVSVQGVHVVQAAGGISSISMNYQMKRKNTLQQSPLKKSESGSDDAEKSMDDSSLLEYKCAGSKCSGCAMCSDKVSISSSKQSNDKSKKPGQYDLEASSSDSDEESKEASRNLNAAISVLKRRDKPQFLNGGAQSSQSIMQKQKKPRSKRIKISERIQSQAVSDWRSSKNQYIPEQGRRNSRSEVEIKRIRYIEEPSGVDDSKELESNMPQASHSIDNQVRPSTKQQLVPGNLQELQSNGDSDGENGSIERDSDVPRRKKQQKSFEGGRDEDQDNSQSSSAEEESLSSSVAMAQSHSLQGHQQEGRAAGESAGCLIF</sequence>
<feature type="compositionally biased region" description="Polar residues" evidence="6">
    <location>
        <begin position="101"/>
        <end position="112"/>
    </location>
</feature>
<dbReference type="InterPro" id="IPR050235">
    <property type="entry name" value="CK1_Ser-Thr_kinase"/>
</dbReference>
<evidence type="ECO:0000256" key="2">
    <source>
        <dbReference type="ARBA" id="ARBA00022741"/>
    </source>
</evidence>
<feature type="compositionally biased region" description="Polar residues" evidence="6">
    <location>
        <begin position="1350"/>
        <end position="1362"/>
    </location>
</feature>
<proteinExistence type="predicted"/>
<dbReference type="GO" id="GO:0004674">
    <property type="term" value="F:protein serine/threonine kinase activity"/>
    <property type="evidence" value="ECO:0007669"/>
    <property type="project" value="UniProtKB-EC"/>
</dbReference>
<feature type="region of interest" description="Disordered" evidence="6">
    <location>
        <begin position="1137"/>
        <end position="1377"/>
    </location>
</feature>
<dbReference type="InterPro" id="IPR000719">
    <property type="entry name" value="Prot_kinase_dom"/>
</dbReference>
<keyword evidence="9" id="KW-1185">Reference proteome</keyword>
<dbReference type="PROSITE" id="PS00108">
    <property type="entry name" value="PROTEIN_KINASE_ST"/>
    <property type="match status" value="1"/>
</dbReference>
<dbReference type="EMBL" id="RRYP01000793">
    <property type="protein sequence ID" value="TNV86852.1"/>
    <property type="molecule type" value="Genomic_DNA"/>
</dbReference>
<dbReference type="InterPro" id="IPR008271">
    <property type="entry name" value="Ser/Thr_kinase_AS"/>
</dbReference>